<dbReference type="Pfam" id="PF11848">
    <property type="entry name" value="DUF3368"/>
    <property type="match status" value="1"/>
</dbReference>
<name>X1R4Q4_9ZZZZ</name>
<organism evidence="1">
    <name type="scientific">marine sediment metagenome</name>
    <dbReference type="NCBI Taxonomy" id="412755"/>
    <lineage>
        <taxon>unclassified sequences</taxon>
        <taxon>metagenomes</taxon>
        <taxon>ecological metagenomes</taxon>
    </lineage>
</organism>
<sequence>TVKNELIEEIDQFEDAKILNRNIGNKKIKESSYKLKNIFTTTKNLGQGEKDTIEICLKDEGVLVTDDHKALNLALSIGLKPKTSEVILLDLLKKSVIDYESFAKSFDELALIKALKPEIVKFFYKKAKEIIKNNINNSTEEIK</sequence>
<comment type="caution">
    <text evidence="1">The sequence shown here is derived from an EMBL/GenBank/DDBJ whole genome shotgun (WGS) entry which is preliminary data.</text>
</comment>
<gene>
    <name evidence="1" type="ORF">S12H4_11401</name>
</gene>
<evidence type="ECO:0000313" key="1">
    <source>
        <dbReference type="EMBL" id="GAI75488.1"/>
    </source>
</evidence>
<reference evidence="1" key="1">
    <citation type="journal article" date="2014" name="Front. Microbiol.">
        <title>High frequency of phylogenetically diverse reductive dehalogenase-homologous genes in deep subseafloor sedimentary metagenomes.</title>
        <authorList>
            <person name="Kawai M."/>
            <person name="Futagami T."/>
            <person name="Toyoda A."/>
            <person name="Takaki Y."/>
            <person name="Nishi S."/>
            <person name="Hori S."/>
            <person name="Arai W."/>
            <person name="Tsubouchi T."/>
            <person name="Morono Y."/>
            <person name="Uchiyama I."/>
            <person name="Ito T."/>
            <person name="Fujiyama A."/>
            <person name="Inagaki F."/>
            <person name="Takami H."/>
        </authorList>
    </citation>
    <scope>NUCLEOTIDE SEQUENCE</scope>
    <source>
        <strain evidence="1">Expedition CK06-06</strain>
    </source>
</reference>
<dbReference type="InterPro" id="IPR021799">
    <property type="entry name" value="PIN-like_prokaryotic"/>
</dbReference>
<feature type="non-terminal residue" evidence="1">
    <location>
        <position position="1"/>
    </location>
</feature>
<dbReference type="EMBL" id="BARW01005113">
    <property type="protein sequence ID" value="GAI75488.1"/>
    <property type="molecule type" value="Genomic_DNA"/>
</dbReference>
<protein>
    <submittedName>
        <fullName evidence="1">Uncharacterized protein</fullName>
    </submittedName>
</protein>
<proteinExistence type="predicted"/>
<dbReference type="AlphaFoldDB" id="X1R4Q4"/>
<accession>X1R4Q4</accession>